<dbReference type="InterPro" id="IPR037682">
    <property type="entry name" value="TonB_C"/>
</dbReference>
<dbReference type="InterPro" id="IPR006260">
    <property type="entry name" value="TonB/TolA_C"/>
</dbReference>
<evidence type="ECO:0000256" key="1">
    <source>
        <dbReference type="ARBA" id="ARBA00004167"/>
    </source>
</evidence>
<reference evidence="7 8" key="1">
    <citation type="submission" date="2017-10" db="EMBL/GenBank/DDBJ databases">
        <title>Genome sequence of Caulobacter mirabilis FWC38.</title>
        <authorList>
            <person name="Fiebig A."/>
            <person name="Crosson S."/>
        </authorList>
    </citation>
    <scope>NUCLEOTIDE SEQUENCE [LARGE SCALE GENOMIC DNA]</scope>
    <source>
        <strain evidence="7 8">FWC 38</strain>
    </source>
</reference>
<feature type="domain" description="TonB C-terminal" evidence="6">
    <location>
        <begin position="54"/>
        <end position="128"/>
    </location>
</feature>
<dbReference type="Pfam" id="PF03544">
    <property type="entry name" value="TonB_C"/>
    <property type="match status" value="1"/>
</dbReference>
<dbReference type="EMBL" id="CP024201">
    <property type="protein sequence ID" value="ATQ44631.1"/>
    <property type="molecule type" value="Genomic_DNA"/>
</dbReference>
<dbReference type="SUPFAM" id="SSF74653">
    <property type="entry name" value="TolA/TonB C-terminal domain"/>
    <property type="match status" value="1"/>
</dbReference>
<evidence type="ECO:0000259" key="6">
    <source>
        <dbReference type="Pfam" id="PF03544"/>
    </source>
</evidence>
<accession>A0A2D2B306</accession>
<dbReference type="Gene3D" id="3.30.1150.10">
    <property type="match status" value="2"/>
</dbReference>
<keyword evidence="5" id="KW-0732">Signal</keyword>
<dbReference type="NCBIfam" id="TIGR01352">
    <property type="entry name" value="tonB_Cterm"/>
    <property type="match status" value="1"/>
</dbReference>
<keyword evidence="4" id="KW-0472">Membrane</keyword>
<dbReference type="AlphaFoldDB" id="A0A2D2B306"/>
<feature type="chain" id="PRO_5013884464" description="TonB C-terminal domain-containing protein" evidence="5">
    <location>
        <begin position="33"/>
        <end position="341"/>
    </location>
</feature>
<sequence>MGAGGIARSSVRGRLTGILALLTMCVAPGAAAASEDAAPTWVKRPDFAELRAAWPVEAARQGKGGFVALKCEVNVQGGLETCKVEKEDPPGAGFGLAALSLTPSFQMKPKVVDGRPVRGEVRVPIKFAIRGGMGFAGSTSALVANPLWLRAPTYADVAAVRPARAGDAVSGHASIRCEVTSANTLDDCKVLMESPPAKGFGAAALKLAERFELLPVGDASKDVYVNLAVRFGGAETERAVSHPRWITGLDPKKVAEIFPAAAVERGLVEGVGVAECTVGVGGGLTACKVAREDPVEAGFGEAAVAVAGIMQMSPWTDDGRPVDGAVIRLPIRFKKAPQAAN</sequence>
<gene>
    <name evidence="7" type="ORF">CSW64_20695</name>
</gene>
<keyword evidence="8" id="KW-1185">Reference proteome</keyword>
<evidence type="ECO:0000313" key="8">
    <source>
        <dbReference type="Proteomes" id="UP000228945"/>
    </source>
</evidence>
<dbReference type="OrthoDB" id="7201913at2"/>
<evidence type="ECO:0000256" key="4">
    <source>
        <dbReference type="ARBA" id="ARBA00023136"/>
    </source>
</evidence>
<evidence type="ECO:0000256" key="3">
    <source>
        <dbReference type="ARBA" id="ARBA00022989"/>
    </source>
</evidence>
<keyword evidence="2" id="KW-0812">Transmembrane</keyword>
<dbReference type="GO" id="GO:0016020">
    <property type="term" value="C:membrane"/>
    <property type="evidence" value="ECO:0007669"/>
    <property type="project" value="UniProtKB-SubCell"/>
</dbReference>
<evidence type="ECO:0000256" key="5">
    <source>
        <dbReference type="SAM" id="SignalP"/>
    </source>
</evidence>
<organism evidence="7 8">
    <name type="scientific">Caulobacter mirabilis</name>
    <dbReference type="NCBI Taxonomy" id="69666"/>
    <lineage>
        <taxon>Bacteria</taxon>
        <taxon>Pseudomonadati</taxon>
        <taxon>Pseudomonadota</taxon>
        <taxon>Alphaproteobacteria</taxon>
        <taxon>Caulobacterales</taxon>
        <taxon>Caulobacteraceae</taxon>
        <taxon>Caulobacter</taxon>
    </lineage>
</organism>
<keyword evidence="3" id="KW-1133">Transmembrane helix</keyword>
<feature type="signal peptide" evidence="5">
    <location>
        <begin position="1"/>
        <end position="32"/>
    </location>
</feature>
<proteinExistence type="predicted"/>
<evidence type="ECO:0000313" key="7">
    <source>
        <dbReference type="EMBL" id="ATQ44631.1"/>
    </source>
</evidence>
<dbReference type="Proteomes" id="UP000228945">
    <property type="component" value="Chromosome"/>
</dbReference>
<dbReference type="GO" id="GO:0055085">
    <property type="term" value="P:transmembrane transport"/>
    <property type="evidence" value="ECO:0007669"/>
    <property type="project" value="InterPro"/>
</dbReference>
<evidence type="ECO:0000256" key="2">
    <source>
        <dbReference type="ARBA" id="ARBA00022692"/>
    </source>
</evidence>
<comment type="subcellular location">
    <subcellularLocation>
        <location evidence="1">Membrane</location>
        <topology evidence="1">Single-pass membrane protein</topology>
    </subcellularLocation>
</comment>
<dbReference type="KEGG" id="cmb:CSW64_20695"/>
<name>A0A2D2B306_9CAUL</name>
<protein>
    <recommendedName>
        <fullName evidence="6">TonB C-terminal domain-containing protein</fullName>
    </recommendedName>
</protein>